<feature type="transmembrane region" description="Helical" evidence="2">
    <location>
        <begin position="57"/>
        <end position="75"/>
    </location>
</feature>
<dbReference type="EMBL" id="CAJNJA010035608">
    <property type="protein sequence ID" value="CAE7708907.1"/>
    <property type="molecule type" value="Genomic_DNA"/>
</dbReference>
<reference evidence="3" key="1">
    <citation type="submission" date="2021-02" db="EMBL/GenBank/DDBJ databases">
        <authorList>
            <person name="Dougan E. K."/>
            <person name="Rhodes N."/>
            <person name="Thang M."/>
            <person name="Chan C."/>
        </authorList>
    </citation>
    <scope>NUCLEOTIDE SEQUENCE</scope>
</reference>
<dbReference type="AlphaFoldDB" id="A0A812X5G2"/>
<keyword evidence="2" id="KW-0472">Membrane</keyword>
<feature type="transmembrane region" description="Helical" evidence="2">
    <location>
        <begin position="33"/>
        <end position="51"/>
    </location>
</feature>
<evidence type="ECO:0000313" key="4">
    <source>
        <dbReference type="Proteomes" id="UP000601435"/>
    </source>
</evidence>
<name>A0A812X5G2_9DINO</name>
<proteinExistence type="predicted"/>
<feature type="region of interest" description="Disordered" evidence="1">
    <location>
        <begin position="293"/>
        <end position="316"/>
    </location>
</feature>
<dbReference type="Proteomes" id="UP000601435">
    <property type="component" value="Unassembled WGS sequence"/>
</dbReference>
<keyword evidence="2" id="KW-1133">Transmembrane helix</keyword>
<evidence type="ECO:0000313" key="3">
    <source>
        <dbReference type="EMBL" id="CAE7708907.1"/>
    </source>
</evidence>
<dbReference type="OrthoDB" id="10385733at2759"/>
<organism evidence="3 4">
    <name type="scientific">Symbiodinium necroappetens</name>
    <dbReference type="NCBI Taxonomy" id="1628268"/>
    <lineage>
        <taxon>Eukaryota</taxon>
        <taxon>Sar</taxon>
        <taxon>Alveolata</taxon>
        <taxon>Dinophyceae</taxon>
        <taxon>Suessiales</taxon>
        <taxon>Symbiodiniaceae</taxon>
        <taxon>Symbiodinium</taxon>
    </lineage>
</organism>
<gene>
    <name evidence="3" type="primary">Pfdn6</name>
    <name evidence="3" type="ORF">SNEC2469_LOCUS20447</name>
</gene>
<feature type="transmembrane region" description="Helical" evidence="2">
    <location>
        <begin position="87"/>
        <end position="108"/>
    </location>
</feature>
<comment type="caution">
    <text evidence="3">The sequence shown here is derived from an EMBL/GenBank/DDBJ whole genome shotgun (WGS) entry which is preliminary data.</text>
</comment>
<keyword evidence="4" id="KW-1185">Reference proteome</keyword>
<protein>
    <submittedName>
        <fullName evidence="3">Pfdn6 protein</fullName>
    </submittedName>
</protein>
<accession>A0A812X5G2</accession>
<feature type="non-terminal residue" evidence="3">
    <location>
        <position position="316"/>
    </location>
</feature>
<sequence>MERLMESSDSDASSRPVRDASCCAQSRWVQQAVRIWFCYCYPLCFLAASLLRPATSVSAIYSLIAFLVLFLPACRVRACEASSWRRLHLVLGILTLSLLIVAGVMLALCRHSSLEEEALVAGKLMFFGIAWDLIKGMHYASVAGSRAMGWCESMVTVKDAGWTGFSQVSLTVRFSFALPAFTSICSLSFLPEISIPLCDCLYTDIVGCREPVRSARRAAAGQFSLRFRVAENAALLTVSVPVLPFELPERVSRLLGLEVTPLMALQQMASFLLLELILWPAFPAHEATKKSLQVPRGVSEELRRMEAPSPSANGKE</sequence>
<evidence type="ECO:0000256" key="1">
    <source>
        <dbReference type="SAM" id="MobiDB-lite"/>
    </source>
</evidence>
<evidence type="ECO:0000256" key="2">
    <source>
        <dbReference type="SAM" id="Phobius"/>
    </source>
</evidence>
<keyword evidence="2" id="KW-0812">Transmembrane</keyword>